<reference evidence="1 2" key="1">
    <citation type="submission" date="2021-06" db="EMBL/GenBank/DDBJ databases">
        <authorList>
            <person name="Kallberg Y."/>
            <person name="Tangrot J."/>
            <person name="Rosling A."/>
        </authorList>
    </citation>
    <scope>NUCLEOTIDE SEQUENCE [LARGE SCALE GENOMIC DNA]</scope>
    <source>
        <strain evidence="1 2">120-4 pot B 10/14</strain>
    </source>
</reference>
<comment type="caution">
    <text evidence="1">The sequence shown here is derived from an EMBL/GenBank/DDBJ whole genome shotgun (WGS) entry which is preliminary data.</text>
</comment>
<accession>A0ABN7WUB8</accession>
<protein>
    <submittedName>
        <fullName evidence="1">28687_t:CDS:1</fullName>
    </submittedName>
</protein>
<evidence type="ECO:0000313" key="1">
    <source>
        <dbReference type="EMBL" id="CAG8841070.1"/>
    </source>
</evidence>
<keyword evidence="2" id="KW-1185">Reference proteome</keyword>
<feature type="non-terminal residue" evidence="1">
    <location>
        <position position="1"/>
    </location>
</feature>
<name>A0ABN7WUB8_GIGMA</name>
<evidence type="ECO:0000313" key="2">
    <source>
        <dbReference type="Proteomes" id="UP000789901"/>
    </source>
</evidence>
<dbReference type="EMBL" id="CAJVQB010064624">
    <property type="protein sequence ID" value="CAG8841070.1"/>
    <property type="molecule type" value="Genomic_DNA"/>
</dbReference>
<proteinExistence type="predicted"/>
<gene>
    <name evidence="1" type="ORF">GMARGA_LOCUS35230</name>
</gene>
<organism evidence="1 2">
    <name type="scientific">Gigaspora margarita</name>
    <dbReference type="NCBI Taxonomy" id="4874"/>
    <lineage>
        <taxon>Eukaryota</taxon>
        <taxon>Fungi</taxon>
        <taxon>Fungi incertae sedis</taxon>
        <taxon>Mucoromycota</taxon>
        <taxon>Glomeromycotina</taxon>
        <taxon>Glomeromycetes</taxon>
        <taxon>Diversisporales</taxon>
        <taxon>Gigasporaceae</taxon>
        <taxon>Gigaspora</taxon>
    </lineage>
</organism>
<sequence>QVKFDERRCVAAVQRNYVTWFDVLDFGVYGIEEDDDLPGGSCTDEKW</sequence>
<dbReference type="Proteomes" id="UP000789901">
    <property type="component" value="Unassembled WGS sequence"/>
</dbReference>